<feature type="compositionally biased region" description="Low complexity" evidence="2">
    <location>
        <begin position="756"/>
        <end position="766"/>
    </location>
</feature>
<feature type="region of interest" description="Disordered" evidence="2">
    <location>
        <begin position="980"/>
        <end position="1000"/>
    </location>
</feature>
<feature type="coiled-coil region" evidence="1">
    <location>
        <begin position="305"/>
        <end position="339"/>
    </location>
</feature>
<feature type="coiled-coil region" evidence="1">
    <location>
        <begin position="1202"/>
        <end position="1229"/>
    </location>
</feature>
<dbReference type="EMBL" id="NIVC01002032">
    <property type="protein sequence ID" value="PAA61443.1"/>
    <property type="molecule type" value="Genomic_DNA"/>
</dbReference>
<feature type="coiled-coil region" evidence="1">
    <location>
        <begin position="169"/>
        <end position="203"/>
    </location>
</feature>
<feature type="compositionally biased region" description="Low complexity" evidence="2">
    <location>
        <begin position="717"/>
        <end position="730"/>
    </location>
</feature>
<feature type="region of interest" description="Disordered" evidence="2">
    <location>
        <begin position="1153"/>
        <end position="1178"/>
    </location>
</feature>
<evidence type="ECO:0000313" key="4">
    <source>
        <dbReference type="EMBL" id="PAA61443.1"/>
    </source>
</evidence>
<evidence type="ECO:0000313" key="5">
    <source>
        <dbReference type="Proteomes" id="UP000215902"/>
    </source>
</evidence>
<reference evidence="4 5" key="1">
    <citation type="submission" date="2017-06" db="EMBL/GenBank/DDBJ databases">
        <title>A platform for efficient transgenesis in Macrostomum lignano, a flatworm model organism for stem cell research.</title>
        <authorList>
            <person name="Berezikov E."/>
        </authorList>
    </citation>
    <scope>NUCLEOTIDE SEQUENCE [LARGE SCALE GENOMIC DNA]</scope>
    <source>
        <strain evidence="4">DV1</strain>
        <tissue evidence="4">Whole organism</tissue>
    </source>
</reference>
<dbReference type="Gene3D" id="2.60.200.20">
    <property type="match status" value="1"/>
</dbReference>
<evidence type="ECO:0000259" key="3">
    <source>
        <dbReference type="PROSITE" id="PS50006"/>
    </source>
</evidence>
<comment type="caution">
    <text evidence="4">The sequence shown here is derived from an EMBL/GenBank/DDBJ whole genome shotgun (WGS) entry which is preliminary data.</text>
</comment>
<dbReference type="InterPro" id="IPR000253">
    <property type="entry name" value="FHA_dom"/>
</dbReference>
<feature type="region of interest" description="Disordered" evidence="2">
    <location>
        <begin position="756"/>
        <end position="778"/>
    </location>
</feature>
<dbReference type="OrthoDB" id="687730at2759"/>
<dbReference type="InterPro" id="IPR008984">
    <property type="entry name" value="SMAD_FHA_dom_sf"/>
</dbReference>
<dbReference type="PROSITE" id="PS50006">
    <property type="entry name" value="FHA_DOMAIN"/>
    <property type="match status" value="1"/>
</dbReference>
<feature type="region of interest" description="Disordered" evidence="2">
    <location>
        <begin position="629"/>
        <end position="683"/>
    </location>
</feature>
<accession>A0A267EIU2</accession>
<dbReference type="PANTHER" id="PTHR18853">
    <property type="entry name" value="FORKHEAD-ASSOCIATED DOMAIN-CONTAINING PROTEIN 1-RELATED"/>
    <property type="match status" value="1"/>
</dbReference>
<dbReference type="Proteomes" id="UP000215902">
    <property type="component" value="Unassembled WGS sequence"/>
</dbReference>
<feature type="compositionally biased region" description="Basic and acidic residues" evidence="2">
    <location>
        <begin position="643"/>
        <end position="683"/>
    </location>
</feature>
<dbReference type="PANTHER" id="PTHR18853:SF10">
    <property type="entry name" value="FHA DOMAIN-CONTAINING PROTEIN"/>
    <property type="match status" value="1"/>
</dbReference>
<feature type="non-terminal residue" evidence="4">
    <location>
        <position position="1"/>
    </location>
</feature>
<dbReference type="SUPFAM" id="SSF49879">
    <property type="entry name" value="SMAD/FHA domain"/>
    <property type="match status" value="1"/>
</dbReference>
<evidence type="ECO:0000256" key="1">
    <source>
        <dbReference type="SAM" id="Coils"/>
    </source>
</evidence>
<keyword evidence="5" id="KW-1185">Reference proteome</keyword>
<keyword evidence="1" id="KW-0175">Coiled coil</keyword>
<feature type="domain" description="FHA" evidence="3">
    <location>
        <begin position="9"/>
        <end position="74"/>
    </location>
</feature>
<feature type="compositionally biased region" description="Basic and acidic residues" evidence="2">
    <location>
        <begin position="1155"/>
        <end position="1178"/>
    </location>
</feature>
<feature type="compositionally biased region" description="Low complexity" evidence="2">
    <location>
        <begin position="120"/>
        <end position="133"/>
    </location>
</feature>
<evidence type="ECO:0000256" key="2">
    <source>
        <dbReference type="SAM" id="MobiDB-lite"/>
    </source>
</evidence>
<sequence>LCQMKTRIILKGAEQDFQLSAKVTTIGSRGCGINIQAKGVETQHATIEVSDEDGGLILRDLDTECGTLVNDCLVQNASVRVVHGDRLRFGEASFQLLTVTDAPAVSALANSAINQTQSPRNGGLIRGSGRLSRPVSAGPNLPRPTTPSGAAAAATFSASQLPPAISNSSELLQRRLAVAEEAAAAAKGEAAGLKTQLQRLIGERTSDATARREESEARAAELASAKRMAESARRDAEISGCLAGQLREDLSARDSAISRLNKDIDTLKEEVKSKDLVISTLQAKFLRYRDAQHTAEEWSEREKENAWLRRRLRDAENRTRDLEAESSRLAEELDSARTLAAGEEAARLAARQELAETLARSSEALSAEASAREAAESSRRALASLRARLSTPILGEGLVDLADDEAAAAYDNRLIDAAKRLAAERTDLARRAGQIGERLRSAEETLAAHTKAAQSYKSQLEESTTRLAAPPGRTAARLREELAELTAQPIGEPHLQPVKDARLLDLQAQLHWEAELEAALARCLCCDAGAHEDDSEQNAETAEAMAADCSPLELVQRLHSRWRENGADGAKLRAELRDIETRARRDCQALEERIGVEVARREAALGHLTELQGRIFDLITARQSEENRRLGDAQSAAEQLAEVEARESTLRREADEARAATERAVKQAEERERAESARHETVVAALREEARQRSEALAHMEERINKMSRQSRELQDQLEQQRQAAEAAVAEAEAARARQAEAEQLAQRPAEQAAELQRALAASQQENSALKQASRDQRVEAEALRRDLQTATARLTDIRGELTDSQKAELEATRRRVRELTVQLEEARTAARSATAANEAAGAAAAATTAAQAEVADWRARFEAESAARRDAEAEARRLKAAAAAAAEEAASESVTQQRSRGIEAELSAAGQQCRGERHADVIAHQKEALSELRRRVKEIERLRPPVPSHDQAVQQVVLLKKELAELRAKQALLETDRFPRPVSDQVSEKPDTPPTPAVTQADLDMERTAHRETLDSLELSEQTYTSLLRAVASNLDLDQVQGLRSMAHLPRDERQKLAREREETVAQLSHRLRLFKERLTRKDELLSGCEQDMSRLKQAEELAQKRGVQLETLTEDLRTRTEETQLLRESLSRTKDVLNQEKRLNTAIKQKKTFHMEQRPSQQSEEKRQGEFHCPPEDIFGKEEARKRTIREKLRRKDYEIKTLKAELISKEKNLSSASERLANLESTLGLPHDSELTGDAN</sequence>
<organism evidence="4 5">
    <name type="scientific">Macrostomum lignano</name>
    <dbReference type="NCBI Taxonomy" id="282301"/>
    <lineage>
        <taxon>Eukaryota</taxon>
        <taxon>Metazoa</taxon>
        <taxon>Spiralia</taxon>
        <taxon>Lophotrochozoa</taxon>
        <taxon>Platyhelminthes</taxon>
        <taxon>Rhabditophora</taxon>
        <taxon>Macrostomorpha</taxon>
        <taxon>Macrostomida</taxon>
        <taxon>Macrostomidae</taxon>
        <taxon>Macrostomum</taxon>
    </lineage>
</organism>
<name>A0A267EIU2_9PLAT</name>
<dbReference type="Pfam" id="PF00498">
    <property type="entry name" value="FHA"/>
    <property type="match status" value="1"/>
</dbReference>
<feature type="coiled-coil region" evidence="1">
    <location>
        <begin position="923"/>
        <end position="977"/>
    </location>
</feature>
<feature type="region of interest" description="Disordered" evidence="2">
    <location>
        <begin position="116"/>
        <end position="150"/>
    </location>
</feature>
<protein>
    <recommendedName>
        <fullName evidence="3">FHA domain-containing protein</fullName>
    </recommendedName>
</protein>
<gene>
    <name evidence="4" type="ORF">BOX15_Mlig028296g1</name>
</gene>
<dbReference type="InterPro" id="IPR052642">
    <property type="entry name" value="CC-FHA_domain"/>
</dbReference>
<proteinExistence type="predicted"/>
<feature type="coiled-coil region" evidence="1">
    <location>
        <begin position="862"/>
        <end position="889"/>
    </location>
</feature>
<feature type="region of interest" description="Disordered" evidence="2">
    <location>
        <begin position="708"/>
        <end position="730"/>
    </location>
</feature>
<dbReference type="AlphaFoldDB" id="A0A267EIU2"/>